<feature type="domain" description="Peptidase C39" evidence="12">
    <location>
        <begin position="6"/>
        <end position="125"/>
    </location>
</feature>
<evidence type="ECO:0000256" key="5">
    <source>
        <dbReference type="ARBA" id="ARBA00022927"/>
    </source>
</evidence>
<feature type="transmembrane region" description="Helical" evidence="9">
    <location>
        <begin position="292"/>
        <end position="313"/>
    </location>
</feature>
<evidence type="ECO:0000259" key="12">
    <source>
        <dbReference type="PROSITE" id="PS50990"/>
    </source>
</evidence>
<dbReference type="Proteomes" id="UP000626026">
    <property type="component" value="Unassembled WGS sequence"/>
</dbReference>
<dbReference type="RefSeq" id="WP_187785466.1">
    <property type="nucleotide sequence ID" value="NZ_JACTVA010000030.1"/>
</dbReference>
<dbReference type="EMBL" id="JACTVA010000030">
    <property type="protein sequence ID" value="MBC9208305.1"/>
    <property type="molecule type" value="Genomic_DNA"/>
</dbReference>
<evidence type="ECO:0000256" key="3">
    <source>
        <dbReference type="ARBA" id="ARBA00022741"/>
    </source>
</evidence>
<dbReference type="InterPro" id="IPR003593">
    <property type="entry name" value="AAA+_ATPase"/>
</dbReference>
<dbReference type="InterPro" id="IPR027417">
    <property type="entry name" value="P-loop_NTPase"/>
</dbReference>
<evidence type="ECO:0000259" key="11">
    <source>
        <dbReference type="PROSITE" id="PS50929"/>
    </source>
</evidence>
<keyword evidence="8" id="KW-0080">Bacteriocin transport</keyword>
<keyword evidence="5" id="KW-0653">Protein transport</keyword>
<keyword evidence="7 9" id="KW-0472">Membrane</keyword>
<dbReference type="PROSITE" id="PS50929">
    <property type="entry name" value="ABC_TM1F"/>
    <property type="match status" value="1"/>
</dbReference>
<protein>
    <submittedName>
        <fullName evidence="13">ATP-binding cassette domain-containing protein</fullName>
    </submittedName>
</protein>
<evidence type="ECO:0000313" key="14">
    <source>
        <dbReference type="Proteomes" id="UP000626026"/>
    </source>
</evidence>
<evidence type="ECO:0000256" key="9">
    <source>
        <dbReference type="SAM" id="Phobius"/>
    </source>
</evidence>
<evidence type="ECO:0000256" key="6">
    <source>
        <dbReference type="ARBA" id="ARBA00022989"/>
    </source>
</evidence>
<dbReference type="CDD" id="cd03228">
    <property type="entry name" value="ABCC_MRP_Like"/>
    <property type="match status" value="1"/>
</dbReference>
<evidence type="ECO:0000313" key="13">
    <source>
        <dbReference type="EMBL" id="MBC9208305.1"/>
    </source>
</evidence>
<dbReference type="Pfam" id="PF00005">
    <property type="entry name" value="ABC_tran"/>
    <property type="match status" value="1"/>
</dbReference>
<dbReference type="GO" id="GO:0005524">
    <property type="term" value="F:ATP binding"/>
    <property type="evidence" value="ECO:0007669"/>
    <property type="project" value="UniProtKB-KW"/>
</dbReference>
<dbReference type="PANTHER" id="PTHR24221:SF654">
    <property type="entry name" value="ATP-BINDING CASSETTE SUB-FAMILY B MEMBER 6"/>
    <property type="match status" value="1"/>
</dbReference>
<dbReference type="Pfam" id="PF03412">
    <property type="entry name" value="Peptidase_C39"/>
    <property type="match status" value="1"/>
</dbReference>
<dbReference type="InterPro" id="IPR036640">
    <property type="entry name" value="ABC1_TM_sf"/>
</dbReference>
<dbReference type="SUPFAM" id="SSF52540">
    <property type="entry name" value="P-loop containing nucleoside triphosphate hydrolases"/>
    <property type="match status" value="1"/>
</dbReference>
<dbReference type="PROSITE" id="PS50893">
    <property type="entry name" value="ABC_TRANSPORTER_2"/>
    <property type="match status" value="1"/>
</dbReference>
<dbReference type="InterPro" id="IPR011527">
    <property type="entry name" value="ABC1_TM_dom"/>
</dbReference>
<keyword evidence="14" id="KW-1185">Reference proteome</keyword>
<evidence type="ECO:0000256" key="4">
    <source>
        <dbReference type="ARBA" id="ARBA00022840"/>
    </source>
</evidence>
<evidence type="ECO:0000256" key="2">
    <source>
        <dbReference type="ARBA" id="ARBA00022692"/>
    </source>
</evidence>
<evidence type="ECO:0000256" key="7">
    <source>
        <dbReference type="ARBA" id="ARBA00023136"/>
    </source>
</evidence>
<keyword evidence="2 9" id="KW-0812">Transmembrane</keyword>
<dbReference type="Gene3D" id="1.20.1560.10">
    <property type="entry name" value="ABC transporter type 1, transmembrane domain"/>
    <property type="match status" value="1"/>
</dbReference>
<evidence type="ECO:0000259" key="10">
    <source>
        <dbReference type="PROSITE" id="PS50893"/>
    </source>
</evidence>
<evidence type="ECO:0000256" key="1">
    <source>
        <dbReference type="ARBA" id="ARBA00004651"/>
    </source>
</evidence>
<accession>A0ABR7RNX7</accession>
<sequence>MPTILQMEAAECGAACLAMVLASFGRWESLDAVRDSCGVSRDGTSAADILAAARARGLEAEAFSREVEALRGLPLPQILFWNFDHFVVLEAIQGDAFQINDPAHGRRVLNRAEFGARFTGITLTFRAGPAFRRTPPPRPALWRLLEQLQGSWAAFAAIILISGLLVLVGALVPGLTQIFVDDYLVQDHGDWLAPLLAAIVALGAFNAGLSYLYLRGLRLLRTKVNAVISARYVWRLFHLPYEFFVRRSAVEVSSRTQFATQLAGTVSGPVVQLVVNGLAMLGYAGIMLLYDTVLTAVVVGLAAVELVVLRVVAGRVREQAVHLQMVAGQAHAAAVQGTALLEQARASGSEPVLFNRMVQAEARLINAEQRSGRTTHLLAALPYASSRFATLAVLGVGALQVIYTEMTAGTLVGFLALSGLFFAALGAFTGIGTAIGQSGAALGRLGDVLDEPRAVTTVAAPVPVTVPVTTGAVRLRDVGFAYPNGAPVFSGLDLTLEVGESIGIMGGASGGKSTLARLLVGLVTPVRGEILFGTAGAGWVRDCEGIGFVDQQPFFPNGTLRAAITVWGNATPAADIARAVGDAGLAEVIDARPGGLDGPIGEGGTGLSGGERQRLGIARALAGNPRLLVLDDATSHLDEEAEALVLQNLRRRGITLILLTNRASAIRHLDRACFLQKDRLLPLDVEAAYQAASPDPRT</sequence>
<dbReference type="InterPro" id="IPR005074">
    <property type="entry name" value="Peptidase_C39"/>
</dbReference>
<dbReference type="InterPro" id="IPR003439">
    <property type="entry name" value="ABC_transporter-like_ATP-bd"/>
</dbReference>
<name>A0ABR7RNX7_9PROT</name>
<keyword evidence="3" id="KW-0547">Nucleotide-binding</keyword>
<dbReference type="PROSITE" id="PS50990">
    <property type="entry name" value="PEPTIDASE_C39"/>
    <property type="match status" value="1"/>
</dbReference>
<keyword evidence="6 9" id="KW-1133">Transmembrane helix</keyword>
<dbReference type="PANTHER" id="PTHR24221">
    <property type="entry name" value="ATP-BINDING CASSETTE SUB-FAMILY B"/>
    <property type="match status" value="1"/>
</dbReference>
<dbReference type="SUPFAM" id="SSF90123">
    <property type="entry name" value="ABC transporter transmembrane region"/>
    <property type="match status" value="1"/>
</dbReference>
<reference evidence="13 14" key="1">
    <citation type="journal article" date="2013" name="Int. J. Syst. Evol. Microbiol.">
        <title>Roseomonas aerophila sp. nov., isolated from air.</title>
        <authorList>
            <person name="Kim S.J."/>
            <person name="Weon H.Y."/>
            <person name="Ahn J.H."/>
            <person name="Hong S.B."/>
            <person name="Seok S.J."/>
            <person name="Whang K.S."/>
            <person name="Kwon S.W."/>
        </authorList>
    </citation>
    <scope>NUCLEOTIDE SEQUENCE [LARGE SCALE GENOMIC DNA]</scope>
    <source>
        <strain evidence="13 14">NBRC 108923</strain>
    </source>
</reference>
<dbReference type="PROSITE" id="PS00211">
    <property type="entry name" value="ABC_TRANSPORTER_1"/>
    <property type="match status" value="1"/>
</dbReference>
<proteinExistence type="predicted"/>
<dbReference type="SMART" id="SM00382">
    <property type="entry name" value="AAA"/>
    <property type="match status" value="1"/>
</dbReference>
<feature type="transmembrane region" description="Helical" evidence="9">
    <location>
        <begin position="409"/>
        <end position="435"/>
    </location>
</feature>
<dbReference type="InterPro" id="IPR039421">
    <property type="entry name" value="Type_1_exporter"/>
</dbReference>
<feature type="domain" description="ABC transporter" evidence="10">
    <location>
        <begin position="473"/>
        <end position="698"/>
    </location>
</feature>
<dbReference type="InterPro" id="IPR017871">
    <property type="entry name" value="ABC_transporter-like_CS"/>
</dbReference>
<comment type="subcellular location">
    <subcellularLocation>
        <location evidence="1">Cell membrane</location>
        <topology evidence="1">Multi-pass membrane protein</topology>
    </subcellularLocation>
</comment>
<dbReference type="Gene3D" id="3.90.70.10">
    <property type="entry name" value="Cysteine proteinases"/>
    <property type="match status" value="1"/>
</dbReference>
<keyword evidence="5" id="KW-0813">Transport</keyword>
<keyword evidence="4 13" id="KW-0067">ATP-binding</keyword>
<organism evidence="13 14">
    <name type="scientific">Teichococcus aerophilus</name>
    <dbReference type="NCBI Taxonomy" id="1224513"/>
    <lineage>
        <taxon>Bacteria</taxon>
        <taxon>Pseudomonadati</taxon>
        <taxon>Pseudomonadota</taxon>
        <taxon>Alphaproteobacteria</taxon>
        <taxon>Acetobacterales</taxon>
        <taxon>Roseomonadaceae</taxon>
        <taxon>Roseomonas</taxon>
    </lineage>
</organism>
<evidence type="ECO:0000256" key="8">
    <source>
        <dbReference type="ARBA" id="ARBA00043264"/>
    </source>
</evidence>
<comment type="caution">
    <text evidence="13">The sequence shown here is derived from an EMBL/GenBank/DDBJ whole genome shotgun (WGS) entry which is preliminary data.</text>
</comment>
<dbReference type="Gene3D" id="3.40.50.300">
    <property type="entry name" value="P-loop containing nucleotide triphosphate hydrolases"/>
    <property type="match status" value="1"/>
</dbReference>
<feature type="transmembrane region" description="Helical" evidence="9">
    <location>
        <begin position="192"/>
        <end position="214"/>
    </location>
</feature>
<feature type="domain" description="ABC transmembrane type-1" evidence="11">
    <location>
        <begin position="156"/>
        <end position="437"/>
    </location>
</feature>
<gene>
    <name evidence="13" type="ORF">IBL26_15780</name>
</gene>
<feature type="transmembrane region" description="Helical" evidence="9">
    <location>
        <begin position="262"/>
        <end position="286"/>
    </location>
</feature>
<feature type="transmembrane region" description="Helical" evidence="9">
    <location>
        <begin position="152"/>
        <end position="172"/>
    </location>
</feature>
<dbReference type="Pfam" id="PF00664">
    <property type="entry name" value="ABC_membrane"/>
    <property type="match status" value="1"/>
</dbReference>